<gene>
    <name evidence="1" type="ORF">GCM10011395_34760</name>
</gene>
<reference evidence="2" key="1">
    <citation type="journal article" date="2019" name="Int. J. Syst. Evol. Microbiol.">
        <title>The Global Catalogue of Microorganisms (GCM) 10K type strain sequencing project: providing services to taxonomists for standard genome sequencing and annotation.</title>
        <authorList>
            <consortium name="The Broad Institute Genomics Platform"/>
            <consortium name="The Broad Institute Genome Sequencing Center for Infectious Disease"/>
            <person name="Wu L."/>
            <person name="Ma J."/>
        </authorList>
    </citation>
    <scope>NUCLEOTIDE SEQUENCE [LARGE SCALE GENOMIC DNA]</scope>
    <source>
        <strain evidence="2">CGMCC 1.10106</strain>
    </source>
</reference>
<sequence length="79" mass="8616">MEVIRDITPTGDPANAGIRREPDLPVQEEIVPLPKAPQSEFEFGILTNPEDEIARRRLQDRAAGLARQASLDPGDGIAL</sequence>
<comment type="caution">
    <text evidence="1">The sequence shown here is derived from an EMBL/GenBank/DDBJ whole genome shotgun (WGS) entry which is preliminary data.</text>
</comment>
<organism evidence="1 2">
    <name type="scientific">Sphingomonas psychrolutea</name>
    <dbReference type="NCBI Taxonomy" id="1259676"/>
    <lineage>
        <taxon>Bacteria</taxon>
        <taxon>Pseudomonadati</taxon>
        <taxon>Pseudomonadota</taxon>
        <taxon>Alphaproteobacteria</taxon>
        <taxon>Sphingomonadales</taxon>
        <taxon>Sphingomonadaceae</taxon>
        <taxon>Sphingomonas</taxon>
    </lineage>
</organism>
<proteinExistence type="predicted"/>
<evidence type="ECO:0000313" key="2">
    <source>
        <dbReference type="Proteomes" id="UP000618591"/>
    </source>
</evidence>
<protein>
    <submittedName>
        <fullName evidence="1">Uncharacterized protein</fullName>
    </submittedName>
</protein>
<name>A0ABQ1H6X8_9SPHN</name>
<accession>A0ABQ1H6X8</accession>
<dbReference type="EMBL" id="BMDW01000032">
    <property type="protein sequence ID" value="GGA61458.1"/>
    <property type="molecule type" value="Genomic_DNA"/>
</dbReference>
<dbReference type="Proteomes" id="UP000618591">
    <property type="component" value="Unassembled WGS sequence"/>
</dbReference>
<keyword evidence="2" id="KW-1185">Reference proteome</keyword>
<evidence type="ECO:0000313" key="1">
    <source>
        <dbReference type="EMBL" id="GGA61458.1"/>
    </source>
</evidence>